<reference evidence="1 2" key="1">
    <citation type="journal article" date="2019" name="Int. J. Syst. Evol. Microbiol.">
        <title>The Global Catalogue of Microorganisms (GCM) 10K type strain sequencing project: providing services to taxonomists for standard genome sequencing and annotation.</title>
        <authorList>
            <consortium name="The Broad Institute Genomics Platform"/>
            <consortium name="The Broad Institute Genome Sequencing Center for Infectious Disease"/>
            <person name="Wu L."/>
            <person name="Ma J."/>
        </authorList>
    </citation>
    <scope>NUCLEOTIDE SEQUENCE [LARGE SCALE GENOMIC DNA]</scope>
    <source>
        <strain evidence="1 2">JCM 14718</strain>
    </source>
</reference>
<accession>A0ABN2FVX7</accession>
<protein>
    <submittedName>
        <fullName evidence="1">Uncharacterized protein</fullName>
    </submittedName>
</protein>
<keyword evidence="2" id="KW-1185">Reference proteome</keyword>
<organism evidence="1 2">
    <name type="scientific">Fodinicola feengrottensis</name>
    <dbReference type="NCBI Taxonomy" id="435914"/>
    <lineage>
        <taxon>Bacteria</taxon>
        <taxon>Bacillati</taxon>
        <taxon>Actinomycetota</taxon>
        <taxon>Actinomycetes</taxon>
        <taxon>Mycobacteriales</taxon>
        <taxon>Fodinicola</taxon>
    </lineage>
</organism>
<proteinExistence type="predicted"/>
<name>A0ABN2FVX7_9ACTN</name>
<dbReference type="RefSeq" id="WP_163567352.1">
    <property type="nucleotide sequence ID" value="NZ_BAAANY010000002.1"/>
</dbReference>
<gene>
    <name evidence="1" type="ORF">GCM10009765_07760</name>
</gene>
<dbReference type="EMBL" id="BAAANY010000002">
    <property type="protein sequence ID" value="GAA1660732.1"/>
    <property type="molecule type" value="Genomic_DNA"/>
</dbReference>
<evidence type="ECO:0000313" key="1">
    <source>
        <dbReference type="EMBL" id="GAA1660732.1"/>
    </source>
</evidence>
<evidence type="ECO:0000313" key="2">
    <source>
        <dbReference type="Proteomes" id="UP001500618"/>
    </source>
</evidence>
<dbReference type="Proteomes" id="UP001500618">
    <property type="component" value="Unassembled WGS sequence"/>
</dbReference>
<comment type="caution">
    <text evidence="1">The sequence shown here is derived from an EMBL/GenBank/DDBJ whole genome shotgun (WGS) entry which is preliminary data.</text>
</comment>
<sequence>MTAIDYLAAVVGTGTVAGVGLGASPEQIRDALGSECVADRRKKFLRLDYGLLEFNLFVGSCENIAIQAIALRMELMD</sequence>